<dbReference type="AlphaFoldDB" id="A0A0A9Z4W9"/>
<protein>
    <submittedName>
        <fullName evidence="2">Sol locus transcriptional repressor</fullName>
    </submittedName>
</protein>
<reference evidence="2" key="1">
    <citation type="journal article" date="2014" name="PLoS ONE">
        <title>Transcriptome-Based Identification of ABC Transporters in the Western Tarnished Plant Bug Lygus hesperus.</title>
        <authorList>
            <person name="Hull J.J."/>
            <person name="Chaney K."/>
            <person name="Geib S.M."/>
            <person name="Fabrick J.A."/>
            <person name="Brent C.S."/>
            <person name="Walsh D."/>
            <person name="Lavine L.C."/>
        </authorList>
    </citation>
    <scope>NUCLEOTIDE SEQUENCE</scope>
</reference>
<evidence type="ECO:0000256" key="1">
    <source>
        <dbReference type="SAM" id="SignalP"/>
    </source>
</evidence>
<evidence type="ECO:0000313" key="2">
    <source>
        <dbReference type="EMBL" id="JAG40307.1"/>
    </source>
</evidence>
<feature type="chain" id="PRO_5015034080" evidence="1">
    <location>
        <begin position="21"/>
        <end position="189"/>
    </location>
</feature>
<gene>
    <name evidence="2" type="primary">solR</name>
    <name evidence="2" type="ORF">CM83_4145</name>
</gene>
<sequence>MHRQLWLIFLAASFLYTSYGLSPDKMAEEYDEMKSRGDHRGVHNTVAVPARSIRSVRDSEDKEYLQKILSQLPEQSEPTLTRRKRSLRGGSVVMRKKRAKQQVKRTAINFRDMKSLIPVSQANDPFTPRYEQLGKREVKHPITDPRNEVGAVGESVDKKRSLFLANLLFMQSEQKMPQPLETLFTDSLM</sequence>
<proteinExistence type="predicted"/>
<keyword evidence="1" id="KW-0732">Signal</keyword>
<feature type="signal peptide" evidence="1">
    <location>
        <begin position="1"/>
        <end position="20"/>
    </location>
</feature>
<evidence type="ECO:0000313" key="3">
    <source>
        <dbReference type="EMBL" id="JAG51502.1"/>
    </source>
</evidence>
<organism evidence="2">
    <name type="scientific">Lygus hesperus</name>
    <name type="common">Western plant bug</name>
    <dbReference type="NCBI Taxonomy" id="30085"/>
    <lineage>
        <taxon>Eukaryota</taxon>
        <taxon>Metazoa</taxon>
        <taxon>Ecdysozoa</taxon>
        <taxon>Arthropoda</taxon>
        <taxon>Hexapoda</taxon>
        <taxon>Insecta</taxon>
        <taxon>Pterygota</taxon>
        <taxon>Neoptera</taxon>
        <taxon>Paraneoptera</taxon>
        <taxon>Hemiptera</taxon>
        <taxon>Heteroptera</taxon>
        <taxon>Panheteroptera</taxon>
        <taxon>Cimicomorpha</taxon>
        <taxon>Miridae</taxon>
        <taxon>Mirini</taxon>
        <taxon>Lygus</taxon>
    </lineage>
</organism>
<dbReference type="EMBL" id="GBRD01014324">
    <property type="protein sequence ID" value="JAG51502.1"/>
    <property type="molecule type" value="Transcribed_RNA"/>
</dbReference>
<name>A0A0A9Z4W9_LYGHE</name>
<dbReference type="EMBL" id="GBHO01003297">
    <property type="protein sequence ID" value="JAG40307.1"/>
    <property type="molecule type" value="Transcribed_RNA"/>
</dbReference>
<accession>A0A0A9Z4W9</accession>
<reference evidence="3" key="3">
    <citation type="submission" date="2014-09" db="EMBL/GenBank/DDBJ databases">
        <authorList>
            <person name="Magalhaes I.L.F."/>
            <person name="Oliveira U."/>
            <person name="Santos F.R."/>
            <person name="Vidigal T.H.D.A."/>
            <person name="Brescovit A.D."/>
            <person name="Santos A.J."/>
        </authorList>
    </citation>
    <scope>NUCLEOTIDE SEQUENCE</scope>
</reference>
<reference evidence="2" key="2">
    <citation type="submission" date="2014-07" db="EMBL/GenBank/DDBJ databases">
        <authorList>
            <person name="Hull J."/>
        </authorList>
    </citation>
    <scope>NUCLEOTIDE SEQUENCE</scope>
</reference>